<evidence type="ECO:0000313" key="4">
    <source>
        <dbReference type="Proteomes" id="UP000007798"/>
    </source>
</evidence>
<organism evidence="3 4">
    <name type="scientific">Drosophila willistoni</name>
    <name type="common">Fruit fly</name>
    <dbReference type="NCBI Taxonomy" id="7260"/>
    <lineage>
        <taxon>Eukaryota</taxon>
        <taxon>Metazoa</taxon>
        <taxon>Ecdysozoa</taxon>
        <taxon>Arthropoda</taxon>
        <taxon>Hexapoda</taxon>
        <taxon>Insecta</taxon>
        <taxon>Pterygota</taxon>
        <taxon>Neoptera</taxon>
        <taxon>Endopterygota</taxon>
        <taxon>Diptera</taxon>
        <taxon>Brachycera</taxon>
        <taxon>Muscomorpha</taxon>
        <taxon>Ephydroidea</taxon>
        <taxon>Drosophilidae</taxon>
        <taxon>Drosophila</taxon>
        <taxon>Sophophora</taxon>
    </lineage>
</organism>
<dbReference type="InParanoid" id="B4N2B0"/>
<dbReference type="HOGENOM" id="CLU_203435_0_0_1"/>
<protein>
    <submittedName>
        <fullName evidence="3">Uncharacterized protein</fullName>
    </submittedName>
</protein>
<dbReference type="AlphaFoldDB" id="B4N2B0"/>
<keyword evidence="2" id="KW-0732">Signal</keyword>
<dbReference type="EMBL" id="CH963925">
    <property type="protein sequence ID" value="EDW78499.1"/>
    <property type="molecule type" value="Genomic_DNA"/>
</dbReference>
<feature type="chain" id="PRO_5002819186" evidence="2">
    <location>
        <begin position="21"/>
        <end position="75"/>
    </location>
</feature>
<evidence type="ECO:0000256" key="2">
    <source>
        <dbReference type="SAM" id="SignalP"/>
    </source>
</evidence>
<sequence>MRFYLLIALTLALLLQLVAGKIGGPANAGHHHSTTVASLHGNVGSGSGSVAGSPPPGPPPSGRPPGPPRTTASSG</sequence>
<dbReference type="Proteomes" id="UP000007798">
    <property type="component" value="Unassembled WGS sequence"/>
</dbReference>
<keyword evidence="4" id="KW-1185">Reference proteome</keyword>
<feature type="region of interest" description="Disordered" evidence="1">
    <location>
        <begin position="23"/>
        <end position="75"/>
    </location>
</feature>
<accession>B4N2B0</accession>
<gene>
    <name evidence="3" type="primary">Dwil\GK16468</name>
    <name evidence="3" type="ORF">Dwil_GK16468</name>
</gene>
<proteinExistence type="predicted"/>
<feature type="compositionally biased region" description="Pro residues" evidence="1">
    <location>
        <begin position="53"/>
        <end position="68"/>
    </location>
</feature>
<reference evidence="3 4" key="1">
    <citation type="journal article" date="2007" name="Nature">
        <title>Evolution of genes and genomes on the Drosophila phylogeny.</title>
        <authorList>
            <consortium name="Drosophila 12 Genomes Consortium"/>
            <person name="Clark A.G."/>
            <person name="Eisen M.B."/>
            <person name="Smith D.R."/>
            <person name="Bergman C.M."/>
            <person name="Oliver B."/>
            <person name="Markow T.A."/>
            <person name="Kaufman T.C."/>
            <person name="Kellis M."/>
            <person name="Gelbart W."/>
            <person name="Iyer V.N."/>
            <person name="Pollard D.A."/>
            <person name="Sackton T.B."/>
            <person name="Larracuente A.M."/>
            <person name="Singh N.D."/>
            <person name="Abad J.P."/>
            <person name="Abt D.N."/>
            <person name="Adryan B."/>
            <person name="Aguade M."/>
            <person name="Akashi H."/>
            <person name="Anderson W.W."/>
            <person name="Aquadro C.F."/>
            <person name="Ardell D.H."/>
            <person name="Arguello R."/>
            <person name="Artieri C.G."/>
            <person name="Barbash D.A."/>
            <person name="Barker D."/>
            <person name="Barsanti P."/>
            <person name="Batterham P."/>
            <person name="Batzoglou S."/>
            <person name="Begun D."/>
            <person name="Bhutkar A."/>
            <person name="Blanco E."/>
            <person name="Bosak S.A."/>
            <person name="Bradley R.K."/>
            <person name="Brand A.D."/>
            <person name="Brent M.R."/>
            <person name="Brooks A.N."/>
            <person name="Brown R.H."/>
            <person name="Butlin R.K."/>
            <person name="Caggese C."/>
            <person name="Calvi B.R."/>
            <person name="Bernardo de Carvalho A."/>
            <person name="Caspi A."/>
            <person name="Castrezana S."/>
            <person name="Celniker S.E."/>
            <person name="Chang J.L."/>
            <person name="Chapple C."/>
            <person name="Chatterji S."/>
            <person name="Chinwalla A."/>
            <person name="Civetta A."/>
            <person name="Clifton S.W."/>
            <person name="Comeron J.M."/>
            <person name="Costello J.C."/>
            <person name="Coyne J.A."/>
            <person name="Daub J."/>
            <person name="David R.G."/>
            <person name="Delcher A.L."/>
            <person name="Delehaunty K."/>
            <person name="Do C.B."/>
            <person name="Ebling H."/>
            <person name="Edwards K."/>
            <person name="Eickbush T."/>
            <person name="Evans J.D."/>
            <person name="Filipski A."/>
            <person name="Findeiss S."/>
            <person name="Freyhult E."/>
            <person name="Fulton L."/>
            <person name="Fulton R."/>
            <person name="Garcia A.C."/>
            <person name="Gardiner A."/>
            <person name="Garfield D.A."/>
            <person name="Garvin B.E."/>
            <person name="Gibson G."/>
            <person name="Gilbert D."/>
            <person name="Gnerre S."/>
            <person name="Godfrey J."/>
            <person name="Good R."/>
            <person name="Gotea V."/>
            <person name="Gravely B."/>
            <person name="Greenberg A.J."/>
            <person name="Griffiths-Jones S."/>
            <person name="Gross S."/>
            <person name="Guigo R."/>
            <person name="Gustafson E.A."/>
            <person name="Haerty W."/>
            <person name="Hahn M.W."/>
            <person name="Halligan D.L."/>
            <person name="Halpern A.L."/>
            <person name="Halter G.M."/>
            <person name="Han M.V."/>
            <person name="Heger A."/>
            <person name="Hillier L."/>
            <person name="Hinrichs A.S."/>
            <person name="Holmes I."/>
            <person name="Hoskins R.A."/>
            <person name="Hubisz M.J."/>
            <person name="Hultmark D."/>
            <person name="Huntley M.A."/>
            <person name="Jaffe D.B."/>
            <person name="Jagadeeshan S."/>
            <person name="Jeck W.R."/>
            <person name="Johnson J."/>
            <person name="Jones C.D."/>
            <person name="Jordan W.C."/>
            <person name="Karpen G.H."/>
            <person name="Kataoka E."/>
            <person name="Keightley P.D."/>
            <person name="Kheradpour P."/>
            <person name="Kirkness E.F."/>
            <person name="Koerich L.B."/>
            <person name="Kristiansen K."/>
            <person name="Kudrna D."/>
            <person name="Kulathinal R.J."/>
            <person name="Kumar S."/>
            <person name="Kwok R."/>
            <person name="Lander E."/>
            <person name="Langley C.H."/>
            <person name="Lapoint R."/>
            <person name="Lazzaro B.P."/>
            <person name="Lee S.J."/>
            <person name="Levesque L."/>
            <person name="Li R."/>
            <person name="Lin C.F."/>
            <person name="Lin M.F."/>
            <person name="Lindblad-Toh K."/>
            <person name="Llopart A."/>
            <person name="Long M."/>
            <person name="Low L."/>
            <person name="Lozovsky E."/>
            <person name="Lu J."/>
            <person name="Luo M."/>
            <person name="Machado C.A."/>
            <person name="Makalowski W."/>
            <person name="Marzo M."/>
            <person name="Matsuda M."/>
            <person name="Matzkin L."/>
            <person name="McAllister B."/>
            <person name="McBride C.S."/>
            <person name="McKernan B."/>
            <person name="McKernan K."/>
            <person name="Mendez-Lago M."/>
            <person name="Minx P."/>
            <person name="Mollenhauer M.U."/>
            <person name="Montooth K."/>
            <person name="Mount S.M."/>
            <person name="Mu X."/>
            <person name="Myers E."/>
            <person name="Negre B."/>
            <person name="Newfeld S."/>
            <person name="Nielsen R."/>
            <person name="Noor M.A."/>
            <person name="O'Grady P."/>
            <person name="Pachter L."/>
            <person name="Papaceit M."/>
            <person name="Parisi M.J."/>
            <person name="Parisi M."/>
            <person name="Parts L."/>
            <person name="Pedersen J.S."/>
            <person name="Pesole G."/>
            <person name="Phillippy A.M."/>
            <person name="Ponting C.P."/>
            <person name="Pop M."/>
            <person name="Porcelli D."/>
            <person name="Powell J.R."/>
            <person name="Prohaska S."/>
            <person name="Pruitt K."/>
            <person name="Puig M."/>
            <person name="Quesneville H."/>
            <person name="Ram K.R."/>
            <person name="Rand D."/>
            <person name="Rasmussen M.D."/>
            <person name="Reed L.K."/>
            <person name="Reenan R."/>
            <person name="Reily A."/>
            <person name="Remington K.A."/>
            <person name="Rieger T.T."/>
            <person name="Ritchie M.G."/>
            <person name="Robin C."/>
            <person name="Rogers Y.H."/>
            <person name="Rohde C."/>
            <person name="Rozas J."/>
            <person name="Rubenfield M.J."/>
            <person name="Ruiz A."/>
            <person name="Russo S."/>
            <person name="Salzberg S.L."/>
            <person name="Sanchez-Gracia A."/>
            <person name="Saranga D.J."/>
            <person name="Sato H."/>
            <person name="Schaeffer S.W."/>
            <person name="Schatz M.C."/>
            <person name="Schlenke T."/>
            <person name="Schwartz R."/>
            <person name="Segarra C."/>
            <person name="Singh R.S."/>
            <person name="Sirot L."/>
            <person name="Sirota M."/>
            <person name="Sisneros N.B."/>
            <person name="Smith C.D."/>
            <person name="Smith T.F."/>
            <person name="Spieth J."/>
            <person name="Stage D.E."/>
            <person name="Stark A."/>
            <person name="Stephan W."/>
            <person name="Strausberg R.L."/>
            <person name="Strempel S."/>
            <person name="Sturgill D."/>
            <person name="Sutton G."/>
            <person name="Sutton G.G."/>
            <person name="Tao W."/>
            <person name="Teichmann S."/>
            <person name="Tobari Y.N."/>
            <person name="Tomimura Y."/>
            <person name="Tsolas J.M."/>
            <person name="Valente V.L."/>
            <person name="Venter E."/>
            <person name="Venter J.C."/>
            <person name="Vicario S."/>
            <person name="Vieira F.G."/>
            <person name="Vilella A.J."/>
            <person name="Villasante A."/>
            <person name="Walenz B."/>
            <person name="Wang J."/>
            <person name="Wasserman M."/>
            <person name="Watts T."/>
            <person name="Wilson D."/>
            <person name="Wilson R.K."/>
            <person name="Wing R.A."/>
            <person name="Wolfner M.F."/>
            <person name="Wong A."/>
            <person name="Wong G.K."/>
            <person name="Wu C.I."/>
            <person name="Wu G."/>
            <person name="Yamamoto D."/>
            <person name="Yang H.P."/>
            <person name="Yang S.P."/>
            <person name="Yorke J.A."/>
            <person name="Yoshida K."/>
            <person name="Zdobnov E."/>
            <person name="Zhang P."/>
            <person name="Zhang Y."/>
            <person name="Zimin A.V."/>
            <person name="Baldwin J."/>
            <person name="Abdouelleil A."/>
            <person name="Abdulkadir J."/>
            <person name="Abebe A."/>
            <person name="Abera B."/>
            <person name="Abreu J."/>
            <person name="Acer S.C."/>
            <person name="Aftuck L."/>
            <person name="Alexander A."/>
            <person name="An P."/>
            <person name="Anderson E."/>
            <person name="Anderson S."/>
            <person name="Arachi H."/>
            <person name="Azer M."/>
            <person name="Bachantsang P."/>
            <person name="Barry A."/>
            <person name="Bayul T."/>
            <person name="Berlin A."/>
            <person name="Bessette D."/>
            <person name="Bloom T."/>
            <person name="Blye J."/>
            <person name="Boguslavskiy L."/>
            <person name="Bonnet C."/>
            <person name="Boukhgalter B."/>
            <person name="Bourzgui I."/>
            <person name="Brown A."/>
            <person name="Cahill P."/>
            <person name="Channer S."/>
            <person name="Cheshatsang Y."/>
            <person name="Chuda L."/>
            <person name="Citroen M."/>
            <person name="Collymore A."/>
            <person name="Cooke P."/>
            <person name="Costello M."/>
            <person name="D'Aco K."/>
            <person name="Daza R."/>
            <person name="De Haan G."/>
            <person name="DeGray S."/>
            <person name="DeMaso C."/>
            <person name="Dhargay N."/>
            <person name="Dooley K."/>
            <person name="Dooley E."/>
            <person name="Doricent M."/>
            <person name="Dorje P."/>
            <person name="Dorjee K."/>
            <person name="Dupes A."/>
            <person name="Elong R."/>
            <person name="Falk J."/>
            <person name="Farina A."/>
            <person name="Faro S."/>
            <person name="Ferguson D."/>
            <person name="Fisher S."/>
            <person name="Foley C.D."/>
            <person name="Franke A."/>
            <person name="Friedrich D."/>
            <person name="Gadbois L."/>
            <person name="Gearin G."/>
            <person name="Gearin C.R."/>
            <person name="Giannoukos G."/>
            <person name="Goode T."/>
            <person name="Graham J."/>
            <person name="Grandbois E."/>
            <person name="Grewal S."/>
            <person name="Gyaltsen K."/>
            <person name="Hafez N."/>
            <person name="Hagos B."/>
            <person name="Hall J."/>
            <person name="Henson C."/>
            <person name="Hollinger A."/>
            <person name="Honan T."/>
            <person name="Huard M.D."/>
            <person name="Hughes L."/>
            <person name="Hurhula B."/>
            <person name="Husby M.E."/>
            <person name="Kamat A."/>
            <person name="Kanga B."/>
            <person name="Kashin S."/>
            <person name="Khazanovich D."/>
            <person name="Kisner P."/>
            <person name="Lance K."/>
            <person name="Lara M."/>
            <person name="Lee W."/>
            <person name="Lennon N."/>
            <person name="Letendre F."/>
            <person name="LeVine R."/>
            <person name="Lipovsky A."/>
            <person name="Liu X."/>
            <person name="Liu J."/>
            <person name="Liu S."/>
            <person name="Lokyitsang T."/>
            <person name="Lokyitsang Y."/>
            <person name="Lubonja R."/>
            <person name="Lui A."/>
            <person name="MacDonald P."/>
            <person name="Magnisalis V."/>
            <person name="Maru K."/>
            <person name="Matthews C."/>
            <person name="McCusker W."/>
            <person name="McDonough S."/>
            <person name="Mehta T."/>
            <person name="Meldrim J."/>
            <person name="Meneus L."/>
            <person name="Mihai O."/>
            <person name="Mihalev A."/>
            <person name="Mihova T."/>
            <person name="Mittelman R."/>
            <person name="Mlenga V."/>
            <person name="Montmayeur A."/>
            <person name="Mulrain L."/>
            <person name="Navidi A."/>
            <person name="Naylor J."/>
            <person name="Negash T."/>
            <person name="Nguyen T."/>
            <person name="Nguyen N."/>
            <person name="Nicol R."/>
            <person name="Norbu C."/>
            <person name="Norbu N."/>
            <person name="Novod N."/>
            <person name="O'Neill B."/>
            <person name="Osman S."/>
            <person name="Markiewicz E."/>
            <person name="Oyono O.L."/>
            <person name="Patti C."/>
            <person name="Phunkhang P."/>
            <person name="Pierre F."/>
            <person name="Priest M."/>
            <person name="Raghuraman S."/>
            <person name="Rege F."/>
            <person name="Reyes R."/>
            <person name="Rise C."/>
            <person name="Rogov P."/>
            <person name="Ross K."/>
            <person name="Ryan E."/>
            <person name="Settipalli S."/>
            <person name="Shea T."/>
            <person name="Sherpa N."/>
            <person name="Shi L."/>
            <person name="Shih D."/>
            <person name="Sparrow T."/>
            <person name="Spaulding J."/>
            <person name="Stalker J."/>
            <person name="Stange-Thomann N."/>
            <person name="Stavropoulos S."/>
            <person name="Stone C."/>
            <person name="Strader C."/>
            <person name="Tesfaye S."/>
            <person name="Thomson T."/>
            <person name="Thoulutsang Y."/>
            <person name="Thoulutsang D."/>
            <person name="Topham K."/>
            <person name="Topping I."/>
            <person name="Tsamla T."/>
            <person name="Vassiliev H."/>
            <person name="Vo A."/>
            <person name="Wangchuk T."/>
            <person name="Wangdi T."/>
            <person name="Weiand M."/>
            <person name="Wilkinson J."/>
            <person name="Wilson A."/>
            <person name="Yadav S."/>
            <person name="Young G."/>
            <person name="Yu Q."/>
            <person name="Zembek L."/>
            <person name="Zhong D."/>
            <person name="Zimmer A."/>
            <person name="Zwirko Z."/>
            <person name="Jaffe D.B."/>
            <person name="Alvarez P."/>
            <person name="Brockman W."/>
            <person name="Butler J."/>
            <person name="Chin C."/>
            <person name="Gnerre S."/>
            <person name="Grabherr M."/>
            <person name="Kleber M."/>
            <person name="Mauceli E."/>
            <person name="MacCallum I."/>
        </authorList>
    </citation>
    <scope>NUCLEOTIDE SEQUENCE [LARGE SCALE GENOMIC DNA]</scope>
    <source>
        <strain evidence="4">Tucson 14030-0811.24</strain>
    </source>
</reference>
<evidence type="ECO:0000256" key="1">
    <source>
        <dbReference type="SAM" id="MobiDB-lite"/>
    </source>
</evidence>
<feature type="signal peptide" evidence="2">
    <location>
        <begin position="1"/>
        <end position="20"/>
    </location>
</feature>
<name>B4N2B0_DROWI</name>
<evidence type="ECO:0000313" key="3">
    <source>
        <dbReference type="EMBL" id="EDW78499.1"/>
    </source>
</evidence>